<reference evidence="1 2" key="1">
    <citation type="submission" date="2016-09" db="EMBL/GenBank/DDBJ databases">
        <title>Draft Genome Sequence of four Alteromonas macleodii strains isolated from copper coupons and grown long-term at elevated copper levels.</title>
        <authorList>
            <person name="Cusick K."/>
            <person name="Dale J."/>
            <person name="Little B."/>
            <person name="Biffinger J."/>
        </authorList>
    </citation>
    <scope>NUCLEOTIDE SEQUENCE [LARGE SCALE GENOMIC DNA]</scope>
    <source>
        <strain evidence="1 2">KCP01</strain>
    </source>
</reference>
<dbReference type="RefSeq" id="WP_069945659.1">
    <property type="nucleotide sequence ID" value="NZ_MIPW01000056.1"/>
</dbReference>
<name>A0AB36FNC0_ALTMA</name>
<sequence length="202" mass="22963">MTALTAKRDTTKEQSDQLPGFASRFYAICSALEMKKFGRTRFLTTITDLSWSGAKACLDDDRAPKKKDALTMMSNELSKLLRQKTSLRVKPSEVESYLVSGSGPLEESMHIYLDQDDDGLVKWDISTIPSAFSGRVSIMIHREANEIGIDIYTDLERQQLELMMRKMTVYCFHHSDIDSMEDDQNILTLIRSMITVAHAKLQ</sequence>
<dbReference type="EMBL" id="MIPY01000049">
    <property type="protein sequence ID" value="OES25386.1"/>
    <property type="molecule type" value="Genomic_DNA"/>
</dbReference>
<comment type="caution">
    <text evidence="1">The sequence shown here is derived from an EMBL/GenBank/DDBJ whole genome shotgun (WGS) entry which is preliminary data.</text>
</comment>
<protein>
    <recommendedName>
        <fullName evidence="3">PilZ domain-containing protein</fullName>
    </recommendedName>
</protein>
<accession>A0AB36FNC0</accession>
<dbReference type="AlphaFoldDB" id="A0AB36FNC0"/>
<gene>
    <name evidence="1" type="ORF">BFV95_4415</name>
</gene>
<evidence type="ECO:0000313" key="1">
    <source>
        <dbReference type="EMBL" id="OES25386.1"/>
    </source>
</evidence>
<dbReference type="Proteomes" id="UP000095392">
    <property type="component" value="Unassembled WGS sequence"/>
</dbReference>
<proteinExistence type="predicted"/>
<evidence type="ECO:0000313" key="2">
    <source>
        <dbReference type="Proteomes" id="UP000095392"/>
    </source>
</evidence>
<organism evidence="1 2">
    <name type="scientific">Alteromonas macleodii</name>
    <name type="common">Pseudoalteromonas macleodii</name>
    <dbReference type="NCBI Taxonomy" id="28108"/>
    <lineage>
        <taxon>Bacteria</taxon>
        <taxon>Pseudomonadati</taxon>
        <taxon>Pseudomonadota</taxon>
        <taxon>Gammaproteobacteria</taxon>
        <taxon>Alteromonadales</taxon>
        <taxon>Alteromonadaceae</taxon>
        <taxon>Alteromonas/Salinimonas group</taxon>
        <taxon>Alteromonas</taxon>
    </lineage>
</organism>
<keyword evidence="2" id="KW-1185">Reference proteome</keyword>
<evidence type="ECO:0008006" key="3">
    <source>
        <dbReference type="Google" id="ProtNLM"/>
    </source>
</evidence>